<organism evidence="2">
    <name type="scientific">Salmonella hadar</name>
    <dbReference type="NCBI Taxonomy" id="149385"/>
    <lineage>
        <taxon>Bacteria</taxon>
        <taxon>Pseudomonadati</taxon>
        <taxon>Pseudomonadota</taxon>
        <taxon>Gammaproteobacteria</taxon>
        <taxon>Enterobacterales</taxon>
        <taxon>Enterobacteriaceae</taxon>
        <taxon>Salmonella</taxon>
    </lineage>
</organism>
<protein>
    <submittedName>
        <fullName evidence="2">Uncharacterized protein</fullName>
    </submittedName>
</protein>
<gene>
    <name evidence="2" type="ORF">AF666_21890</name>
</gene>
<proteinExistence type="predicted"/>
<accession>A0A5V9LPK2</accession>
<dbReference type="EMBL" id="AAHGIW010000027">
    <property type="protein sequence ID" value="EBV7667514.1"/>
    <property type="molecule type" value="Genomic_DNA"/>
</dbReference>
<feature type="transmembrane region" description="Helical" evidence="1">
    <location>
        <begin position="23"/>
        <end position="41"/>
    </location>
</feature>
<sequence length="75" mass="9323">MSEEAEQHRDNIRQLRAVVKKRAYCFYVWLSWFRVICPLGLRKVIHRHCEFFVLSRVIHRFFVFFCLLNFLFLRS</sequence>
<reference evidence="2" key="1">
    <citation type="submission" date="2018-07" db="EMBL/GenBank/DDBJ databases">
        <authorList>
            <consortium name="GenomeTrakr network: Whole genome sequencing for foodborne pathogen traceback"/>
        </authorList>
    </citation>
    <scope>NUCLEOTIDE SEQUENCE</scope>
    <source>
        <strain evidence="2">VA-WGS-00561</strain>
    </source>
</reference>
<keyword evidence="1" id="KW-1133">Transmembrane helix</keyword>
<evidence type="ECO:0000313" key="2">
    <source>
        <dbReference type="EMBL" id="EBV7667514.1"/>
    </source>
</evidence>
<dbReference type="AlphaFoldDB" id="A0A5V9LPK2"/>
<evidence type="ECO:0000256" key="1">
    <source>
        <dbReference type="SAM" id="Phobius"/>
    </source>
</evidence>
<comment type="caution">
    <text evidence="2">The sequence shown here is derived from an EMBL/GenBank/DDBJ whole genome shotgun (WGS) entry which is preliminary data.</text>
</comment>
<name>A0A5V9LPK2_SALHA</name>
<keyword evidence="1" id="KW-0812">Transmembrane</keyword>
<keyword evidence="1" id="KW-0472">Membrane</keyword>
<feature type="transmembrane region" description="Helical" evidence="1">
    <location>
        <begin position="53"/>
        <end position="73"/>
    </location>
</feature>